<feature type="compositionally biased region" description="Polar residues" evidence="2">
    <location>
        <begin position="58"/>
        <end position="72"/>
    </location>
</feature>
<evidence type="ECO:0000256" key="1">
    <source>
        <dbReference type="ARBA" id="ARBA00009890"/>
    </source>
</evidence>
<organism evidence="3 4">
    <name type="scientific">Hyaloscypha hepaticicola</name>
    <dbReference type="NCBI Taxonomy" id="2082293"/>
    <lineage>
        <taxon>Eukaryota</taxon>
        <taxon>Fungi</taxon>
        <taxon>Dikarya</taxon>
        <taxon>Ascomycota</taxon>
        <taxon>Pezizomycotina</taxon>
        <taxon>Leotiomycetes</taxon>
        <taxon>Helotiales</taxon>
        <taxon>Hyaloscyphaceae</taxon>
        <taxon>Hyaloscypha</taxon>
    </lineage>
</organism>
<dbReference type="Proteomes" id="UP000235672">
    <property type="component" value="Unassembled WGS sequence"/>
</dbReference>
<dbReference type="GO" id="GO:0031932">
    <property type="term" value="C:TORC2 complex"/>
    <property type="evidence" value="ECO:0007669"/>
    <property type="project" value="InterPro"/>
</dbReference>
<dbReference type="GO" id="GO:0031929">
    <property type="term" value="P:TOR signaling"/>
    <property type="evidence" value="ECO:0007669"/>
    <property type="project" value="InterPro"/>
</dbReference>
<dbReference type="PANTHER" id="PTHR19842">
    <property type="entry name" value="G BETA-LIKE PROTEIN GBL"/>
    <property type="match status" value="1"/>
</dbReference>
<evidence type="ECO:0000256" key="2">
    <source>
        <dbReference type="SAM" id="MobiDB-lite"/>
    </source>
</evidence>
<feature type="compositionally biased region" description="Basic residues" evidence="2">
    <location>
        <begin position="118"/>
        <end position="127"/>
    </location>
</feature>
<dbReference type="GO" id="GO:0032956">
    <property type="term" value="P:regulation of actin cytoskeleton organization"/>
    <property type="evidence" value="ECO:0007669"/>
    <property type="project" value="TreeGrafter"/>
</dbReference>
<protein>
    <submittedName>
        <fullName evidence="3">WD40 repeat-like protein</fullName>
    </submittedName>
</protein>
<dbReference type="Gene3D" id="2.130.10.10">
    <property type="entry name" value="YVTN repeat-like/Quinoprotein amine dehydrogenase"/>
    <property type="match status" value="1"/>
</dbReference>
<sequence>MAEEAKAYVDSYVETLRELNNWPMKLGPRVESEGRSSSSSSEDIFERRHLDTDLARSRSYSESPTTELSNDQLIADQLDGAGDSESRRKRHASSVLAEDRQSLRRSDRPTRSQLSYAMRKRRRRNKQSSKIDRLVDDYGIRPVDSDHEAEHLVSNADPDLDSRDELAGIKAVARTMQAAPKKPDNIPSEQDLLSLLRQREIHGRAPVRVASGRVPFKAAIYAKLENAFIRQSEWTDCSGDIQHISWINEDAFLCGATAHLDSHNMEYNKPGNLLLGSTTHDTLKSFADHRIPRPISDSLKNGESLHQTQDPWLYSSVVSTAHCKKSGFSFTASFDETVKIWSVHPDGSSMESVGTWKHAGKVNFVVTSDHHERVATASGVNSNAVRVYNFNEKSISESDYAVYGGNKALSQIEDGQQTKPWSYQPATIQWGKPAKVADLLLVGYSPRSDSGDEADIPDEKKNTGELCVWNTRTGEAIHISASHTQNVFEVQWHPTQPIFAAATSPSGIYDGGKTKTQIRLFALNEDEIFMNIQALDCSAIDINELTIMPNSMLHCYVTASCTDGNTYIYDTSRGDQPIHILQHGDPLDPLDPDLPREVGDTGVQFAAWGQTTSRFYTGSSDGIVKAWDIKAPQGRSYVRNVLSLAGAIISGAFSKDFSKLLVGDATGKVHLMSINDSDLEGGPVAMGFKNSLSKEGSSKSATEKDCSTEVTLQQLLEQRNGLLSKSIKRPKVIIPHKEPPHPEGPEINQPRDETSVEIAKQYLKRGWLEQRGSLGVFQGANYQETGWYDPKAHEDGDKDRPLLPQFHEDQQYVMRQKASVSFDLLRQVKSSKIEKHQENMSLDLNLTSMSHETKEALKSEGVEIEGEFDHTFIYELFPETAV</sequence>
<gene>
    <name evidence="3" type="ORF">NA56DRAFT_409639</name>
</gene>
<dbReference type="PANTHER" id="PTHR19842:SF2">
    <property type="entry name" value="WD REPEAT PROTEIN (AFU_ORTHOLOGUE AFUA_5G04300)"/>
    <property type="match status" value="1"/>
</dbReference>
<dbReference type="AlphaFoldDB" id="A0A2J6PIM4"/>
<evidence type="ECO:0000313" key="3">
    <source>
        <dbReference type="EMBL" id="PMD13895.1"/>
    </source>
</evidence>
<name>A0A2J6PIM4_9HELO</name>
<dbReference type="SMART" id="SM00320">
    <property type="entry name" value="WD40"/>
    <property type="match status" value="5"/>
</dbReference>
<dbReference type="EMBL" id="KZ613526">
    <property type="protein sequence ID" value="PMD13895.1"/>
    <property type="molecule type" value="Genomic_DNA"/>
</dbReference>
<dbReference type="InterPro" id="IPR037588">
    <property type="entry name" value="MLST8"/>
</dbReference>
<proteinExistence type="inferred from homology"/>
<evidence type="ECO:0000313" key="4">
    <source>
        <dbReference type="Proteomes" id="UP000235672"/>
    </source>
</evidence>
<reference evidence="3 4" key="1">
    <citation type="submission" date="2016-05" db="EMBL/GenBank/DDBJ databases">
        <title>A degradative enzymes factory behind the ericoid mycorrhizal symbiosis.</title>
        <authorList>
            <consortium name="DOE Joint Genome Institute"/>
            <person name="Martino E."/>
            <person name="Morin E."/>
            <person name="Grelet G."/>
            <person name="Kuo A."/>
            <person name="Kohler A."/>
            <person name="Daghino S."/>
            <person name="Barry K."/>
            <person name="Choi C."/>
            <person name="Cichocki N."/>
            <person name="Clum A."/>
            <person name="Copeland A."/>
            <person name="Hainaut M."/>
            <person name="Haridas S."/>
            <person name="Labutti K."/>
            <person name="Lindquist E."/>
            <person name="Lipzen A."/>
            <person name="Khouja H.-R."/>
            <person name="Murat C."/>
            <person name="Ohm R."/>
            <person name="Olson A."/>
            <person name="Spatafora J."/>
            <person name="Veneault-Fourrey C."/>
            <person name="Henrissat B."/>
            <person name="Grigoriev I."/>
            <person name="Martin F."/>
            <person name="Perotto S."/>
        </authorList>
    </citation>
    <scope>NUCLEOTIDE SEQUENCE [LARGE SCALE GENOMIC DNA]</scope>
    <source>
        <strain evidence="3 4">UAMH 7357</strain>
    </source>
</reference>
<dbReference type="InterPro" id="IPR015943">
    <property type="entry name" value="WD40/YVTN_repeat-like_dom_sf"/>
</dbReference>
<dbReference type="InterPro" id="IPR001680">
    <property type="entry name" value="WD40_rpt"/>
</dbReference>
<comment type="similarity">
    <text evidence="1">Belongs to the WD repeat LST8 family.</text>
</comment>
<dbReference type="OrthoDB" id="10248252at2759"/>
<dbReference type="GO" id="GO:0031931">
    <property type="term" value="C:TORC1 complex"/>
    <property type="evidence" value="ECO:0007669"/>
    <property type="project" value="InterPro"/>
</dbReference>
<dbReference type="STRING" id="1745343.A0A2J6PIM4"/>
<accession>A0A2J6PIM4</accession>
<feature type="region of interest" description="Disordered" evidence="2">
    <location>
        <begin position="20"/>
        <end position="137"/>
    </location>
</feature>
<dbReference type="SUPFAM" id="SSF101908">
    <property type="entry name" value="Putative isomerase YbhE"/>
    <property type="match status" value="1"/>
</dbReference>
<feature type="compositionally biased region" description="Basic and acidic residues" evidence="2">
    <location>
        <begin position="44"/>
        <end position="56"/>
    </location>
</feature>
<feature type="compositionally biased region" description="Basic and acidic residues" evidence="2">
    <location>
        <begin position="97"/>
        <end position="110"/>
    </location>
</feature>
<keyword evidence="4" id="KW-1185">Reference proteome</keyword>